<dbReference type="SUPFAM" id="SSF51206">
    <property type="entry name" value="cAMP-binding domain-like"/>
    <property type="match status" value="1"/>
</dbReference>
<sequence length="432" mass="48434">MDLEEVIDFLGCIPILQQLPATSIQQIAKIVVLKYYGPGDYIAREGEESEGMYFIWKGEAEVSPSIENSHAGPTIPFLKPGDYFGRATMGPVKENHRVDVVAKSEVICLLLPHEKANLISPASTWSLARERDGVPGVEKVLQLETLEVDLYRATSYPGYPASGHVFGGQLLGQALAAASKSVDPLLLVHSLHSYFLRTGDLNEPIIYQVDRVRDGHRFATRQIKAIQKGHTIFFMMASFQRPEEGLTHQEPMPSAPNPEELMTGEELQESYKTDPRIPIAYRNKLLRRKVVPRFIDSRPCNPDDRVRPTAMEPRAKIWFRARGQLSDDQALQRCVAAYASDLGFLPVAVRPHRDAVGYATRSLSLDHAMWFHKPFRADDWLLYVIESPCANNARGLVLGKMFTRNGELVVSTAQEGVIRVVDKSKVTERSKL</sequence>
<dbReference type="Pfam" id="PF02551">
    <property type="entry name" value="Acyl_CoA_thio"/>
    <property type="match status" value="1"/>
</dbReference>
<dbReference type="InterPro" id="IPR049449">
    <property type="entry name" value="TesB_ACOT8-like_N"/>
</dbReference>
<dbReference type="OMA" id="QVWFRTN"/>
<evidence type="ECO:0000259" key="3">
    <source>
        <dbReference type="PROSITE" id="PS50042"/>
    </source>
</evidence>
<name>A0A8T2QJE6_CERRI</name>
<dbReference type="PANTHER" id="PTHR11066">
    <property type="entry name" value="ACYL-COA THIOESTERASE"/>
    <property type="match status" value="1"/>
</dbReference>
<gene>
    <name evidence="4" type="ORF">KP509_34G023000</name>
</gene>
<dbReference type="EMBL" id="CM035439">
    <property type="protein sequence ID" value="KAH7283765.1"/>
    <property type="molecule type" value="Genomic_DNA"/>
</dbReference>
<dbReference type="PANTHER" id="PTHR11066:SF34">
    <property type="entry name" value="ACYL-COENZYME A THIOESTERASE 8"/>
    <property type="match status" value="1"/>
</dbReference>
<dbReference type="InterPro" id="IPR014710">
    <property type="entry name" value="RmlC-like_jellyroll"/>
</dbReference>
<proteinExistence type="inferred from homology"/>
<dbReference type="GO" id="GO:0006637">
    <property type="term" value="P:acyl-CoA metabolic process"/>
    <property type="evidence" value="ECO:0007669"/>
    <property type="project" value="InterPro"/>
</dbReference>
<dbReference type="InterPro" id="IPR003703">
    <property type="entry name" value="Acyl_CoA_thio"/>
</dbReference>
<dbReference type="NCBIfam" id="TIGR00189">
    <property type="entry name" value="tesB"/>
    <property type="match status" value="1"/>
</dbReference>
<feature type="domain" description="Cyclic nucleotide-binding" evidence="3">
    <location>
        <begin position="15"/>
        <end position="111"/>
    </location>
</feature>
<protein>
    <recommendedName>
        <fullName evidence="3">Cyclic nucleotide-binding domain-containing protein</fullName>
    </recommendedName>
</protein>
<keyword evidence="5" id="KW-1185">Reference proteome</keyword>
<evidence type="ECO:0000313" key="5">
    <source>
        <dbReference type="Proteomes" id="UP000825935"/>
    </source>
</evidence>
<keyword evidence="2" id="KW-0378">Hydrolase</keyword>
<organism evidence="4 5">
    <name type="scientific">Ceratopteris richardii</name>
    <name type="common">Triangle waterfern</name>
    <dbReference type="NCBI Taxonomy" id="49495"/>
    <lineage>
        <taxon>Eukaryota</taxon>
        <taxon>Viridiplantae</taxon>
        <taxon>Streptophyta</taxon>
        <taxon>Embryophyta</taxon>
        <taxon>Tracheophyta</taxon>
        <taxon>Polypodiopsida</taxon>
        <taxon>Polypodiidae</taxon>
        <taxon>Polypodiales</taxon>
        <taxon>Pteridineae</taxon>
        <taxon>Pteridaceae</taxon>
        <taxon>Parkerioideae</taxon>
        <taxon>Ceratopteris</taxon>
    </lineage>
</organism>
<dbReference type="FunFam" id="2.40.160.210:FF:000003">
    <property type="entry name" value="Acyl-CoA thioesterase II"/>
    <property type="match status" value="1"/>
</dbReference>
<dbReference type="CDD" id="cd03445">
    <property type="entry name" value="Thioesterase_II_repeat2"/>
    <property type="match status" value="1"/>
</dbReference>
<dbReference type="AlphaFoldDB" id="A0A8T2QJE6"/>
<dbReference type="OrthoDB" id="68328at2759"/>
<dbReference type="Gene3D" id="2.40.160.210">
    <property type="entry name" value="Acyl-CoA thioesterase, double hotdog domain"/>
    <property type="match status" value="1"/>
</dbReference>
<dbReference type="InterPro" id="IPR029069">
    <property type="entry name" value="HotDog_dom_sf"/>
</dbReference>
<evidence type="ECO:0000256" key="2">
    <source>
        <dbReference type="ARBA" id="ARBA00022801"/>
    </source>
</evidence>
<evidence type="ECO:0000256" key="1">
    <source>
        <dbReference type="ARBA" id="ARBA00006538"/>
    </source>
</evidence>
<dbReference type="Gene3D" id="2.60.120.10">
    <property type="entry name" value="Jelly Rolls"/>
    <property type="match status" value="1"/>
</dbReference>
<dbReference type="InterPro" id="IPR025652">
    <property type="entry name" value="TesB_C"/>
</dbReference>
<dbReference type="Proteomes" id="UP000825935">
    <property type="component" value="Chromosome 34"/>
</dbReference>
<dbReference type="InterPro" id="IPR000595">
    <property type="entry name" value="cNMP-bd_dom"/>
</dbReference>
<dbReference type="InterPro" id="IPR042171">
    <property type="entry name" value="Acyl-CoA_hotdog"/>
</dbReference>
<dbReference type="SUPFAM" id="SSF54637">
    <property type="entry name" value="Thioesterase/thiol ester dehydrase-isomerase"/>
    <property type="match status" value="2"/>
</dbReference>
<evidence type="ECO:0000313" key="4">
    <source>
        <dbReference type="EMBL" id="KAH7283768.1"/>
    </source>
</evidence>
<comment type="caution">
    <text evidence="4">The sequence shown here is derived from an EMBL/GenBank/DDBJ whole genome shotgun (WGS) entry which is preliminary data.</text>
</comment>
<comment type="similarity">
    <text evidence="1">Belongs to the C/M/P thioester hydrolase family.</text>
</comment>
<dbReference type="PROSITE" id="PS50042">
    <property type="entry name" value="CNMP_BINDING_3"/>
    <property type="match status" value="1"/>
</dbReference>
<dbReference type="EMBL" id="CM035439">
    <property type="protein sequence ID" value="KAH7283768.1"/>
    <property type="molecule type" value="Genomic_DNA"/>
</dbReference>
<dbReference type="Pfam" id="PF00027">
    <property type="entry name" value="cNMP_binding"/>
    <property type="match status" value="1"/>
</dbReference>
<accession>A0A8T2QJE6</accession>
<dbReference type="GO" id="GO:0047617">
    <property type="term" value="F:fatty acyl-CoA hydrolase activity"/>
    <property type="evidence" value="ECO:0007669"/>
    <property type="project" value="InterPro"/>
</dbReference>
<dbReference type="CDD" id="cd00038">
    <property type="entry name" value="CAP_ED"/>
    <property type="match status" value="1"/>
</dbReference>
<dbReference type="CDD" id="cd03444">
    <property type="entry name" value="Thioesterase_II_repeat1"/>
    <property type="match status" value="1"/>
</dbReference>
<dbReference type="SMART" id="SM00100">
    <property type="entry name" value="cNMP"/>
    <property type="match status" value="1"/>
</dbReference>
<dbReference type="InterPro" id="IPR018490">
    <property type="entry name" value="cNMP-bd_dom_sf"/>
</dbReference>
<dbReference type="GO" id="GO:0009062">
    <property type="term" value="P:fatty acid catabolic process"/>
    <property type="evidence" value="ECO:0007669"/>
    <property type="project" value="TreeGrafter"/>
</dbReference>
<reference evidence="4" key="1">
    <citation type="submission" date="2021-08" db="EMBL/GenBank/DDBJ databases">
        <title>WGS assembly of Ceratopteris richardii.</title>
        <authorList>
            <person name="Marchant D.B."/>
            <person name="Chen G."/>
            <person name="Jenkins J."/>
            <person name="Shu S."/>
            <person name="Leebens-Mack J."/>
            <person name="Grimwood J."/>
            <person name="Schmutz J."/>
            <person name="Soltis P."/>
            <person name="Soltis D."/>
            <person name="Chen Z.-H."/>
        </authorList>
    </citation>
    <scope>NUCLEOTIDE SEQUENCE</scope>
    <source>
        <strain evidence="4">Whitten #5841</strain>
        <tissue evidence="4">Leaf</tissue>
    </source>
</reference>
<dbReference type="Pfam" id="PF13622">
    <property type="entry name" value="4HBT_3"/>
    <property type="match status" value="1"/>
</dbReference>